<feature type="transmembrane region" description="Helical" evidence="8">
    <location>
        <begin position="180"/>
        <end position="204"/>
    </location>
</feature>
<proteinExistence type="predicted"/>
<keyword evidence="6 8" id="KW-0472">Membrane</keyword>
<evidence type="ECO:0000256" key="1">
    <source>
        <dbReference type="ARBA" id="ARBA00004141"/>
    </source>
</evidence>
<keyword evidence="4 8" id="KW-1133">Transmembrane helix</keyword>
<evidence type="ECO:0000256" key="5">
    <source>
        <dbReference type="ARBA" id="ARBA00023043"/>
    </source>
</evidence>
<evidence type="ECO:0000256" key="7">
    <source>
        <dbReference type="SAM" id="MobiDB-lite"/>
    </source>
</evidence>
<accession>A0A6A4KL88</accession>
<comment type="subcellular location">
    <subcellularLocation>
        <location evidence="1">Membrane</location>
        <topology evidence="1">Multi-pass membrane protein</topology>
    </subcellularLocation>
</comment>
<reference evidence="10" key="1">
    <citation type="journal article" date="2019" name="Genome Biol. Evol.">
        <title>The Rhododendron genome and chromosomal organization provide insight into shared whole-genome duplications across the heath family (Ericaceae).</title>
        <authorList>
            <person name="Soza V.L."/>
            <person name="Lindsley D."/>
            <person name="Waalkes A."/>
            <person name="Ramage E."/>
            <person name="Patwardhan R.P."/>
            <person name="Burton J.N."/>
            <person name="Adey A."/>
            <person name="Kumar A."/>
            <person name="Qiu R."/>
            <person name="Shendure J."/>
            <person name="Hall B."/>
        </authorList>
    </citation>
    <scope>NUCLEOTIDE SEQUENCE</scope>
    <source>
        <strain evidence="10">RSF 1966-606</strain>
    </source>
</reference>
<feature type="region of interest" description="Disordered" evidence="7">
    <location>
        <begin position="1"/>
        <end position="37"/>
    </location>
</feature>
<keyword evidence="2 8" id="KW-0812">Transmembrane</keyword>
<evidence type="ECO:0000256" key="4">
    <source>
        <dbReference type="ARBA" id="ARBA00022989"/>
    </source>
</evidence>
<evidence type="ECO:0000256" key="6">
    <source>
        <dbReference type="ARBA" id="ARBA00023136"/>
    </source>
</evidence>
<dbReference type="OrthoDB" id="10040922at2759"/>
<keyword evidence="3" id="KW-0677">Repeat</keyword>
<gene>
    <name evidence="10" type="ORF">C3L33_23058</name>
</gene>
<feature type="transmembrane region" description="Helical" evidence="8">
    <location>
        <begin position="116"/>
        <end position="143"/>
    </location>
</feature>
<evidence type="ECO:0000313" key="10">
    <source>
        <dbReference type="EMBL" id="KAE9445044.1"/>
    </source>
</evidence>
<protein>
    <recommendedName>
        <fullName evidence="9">PGG domain-containing protein</fullName>
    </recommendedName>
</protein>
<dbReference type="PANTHER" id="PTHR24186:SF36">
    <property type="entry name" value="SERINE_THREONINE-PROTEIN PHOSPHATASE 6 REGULATORY ANKYRIN REPEAT SUBUNIT A-LIKE"/>
    <property type="match status" value="1"/>
</dbReference>
<dbReference type="Pfam" id="PF13962">
    <property type="entry name" value="PGG"/>
    <property type="match status" value="1"/>
</dbReference>
<evidence type="ECO:0000256" key="8">
    <source>
        <dbReference type="SAM" id="Phobius"/>
    </source>
</evidence>
<name>A0A6A4KL88_9ERIC</name>
<evidence type="ECO:0000256" key="2">
    <source>
        <dbReference type="ARBA" id="ARBA00022692"/>
    </source>
</evidence>
<keyword evidence="5" id="KW-0040">ANK repeat</keyword>
<feature type="transmembrane region" description="Helical" evidence="8">
    <location>
        <begin position="155"/>
        <end position="174"/>
    </location>
</feature>
<evidence type="ECO:0000259" key="9">
    <source>
        <dbReference type="Pfam" id="PF13962"/>
    </source>
</evidence>
<sequence>MMQKKTLQAGVNGKMIQKELPGKEKQNADEEQKGKTAGQSETLMIVAALLSEKETQKAEQKAAEDTGKMADTHMIVATLIATISFAAGFTIPGGYHGDQDPNQGMAVLVREAAFKAFIVTNTIAVVCSTSSVFLYVSASLFNIRGQERESRARRYAIAFGLTITAMLAMMLAFSTGAYAFLAHSLGLAIVTCVIACPPFFVYAFDLKKHFAEDIAYAKDSLSSFWEDFTEDPSDFCRKCISSVCKVARLIGRERRKGA</sequence>
<feature type="transmembrane region" description="Helical" evidence="8">
    <location>
        <begin position="74"/>
        <end position="96"/>
    </location>
</feature>
<dbReference type="AlphaFoldDB" id="A0A6A4KL88"/>
<feature type="non-terminal residue" evidence="10">
    <location>
        <position position="1"/>
    </location>
</feature>
<dbReference type="EMBL" id="QEFC01004600">
    <property type="protein sequence ID" value="KAE9445044.1"/>
    <property type="molecule type" value="Genomic_DNA"/>
</dbReference>
<dbReference type="GO" id="GO:0005886">
    <property type="term" value="C:plasma membrane"/>
    <property type="evidence" value="ECO:0007669"/>
    <property type="project" value="TreeGrafter"/>
</dbReference>
<feature type="compositionally biased region" description="Basic and acidic residues" evidence="7">
    <location>
        <begin position="16"/>
        <end position="34"/>
    </location>
</feature>
<feature type="domain" description="PGG" evidence="9">
    <location>
        <begin position="66"/>
        <end position="179"/>
    </location>
</feature>
<dbReference type="InterPro" id="IPR026961">
    <property type="entry name" value="PGG_dom"/>
</dbReference>
<evidence type="ECO:0000256" key="3">
    <source>
        <dbReference type="ARBA" id="ARBA00022737"/>
    </source>
</evidence>
<dbReference type="PANTHER" id="PTHR24186">
    <property type="entry name" value="PROTEIN PHOSPHATASE 1 REGULATORY SUBUNIT"/>
    <property type="match status" value="1"/>
</dbReference>
<comment type="caution">
    <text evidence="10">The sequence shown here is derived from an EMBL/GenBank/DDBJ whole genome shotgun (WGS) entry which is preliminary data.</text>
</comment>
<organism evidence="10">
    <name type="scientific">Rhododendron williamsianum</name>
    <dbReference type="NCBI Taxonomy" id="262921"/>
    <lineage>
        <taxon>Eukaryota</taxon>
        <taxon>Viridiplantae</taxon>
        <taxon>Streptophyta</taxon>
        <taxon>Embryophyta</taxon>
        <taxon>Tracheophyta</taxon>
        <taxon>Spermatophyta</taxon>
        <taxon>Magnoliopsida</taxon>
        <taxon>eudicotyledons</taxon>
        <taxon>Gunneridae</taxon>
        <taxon>Pentapetalae</taxon>
        <taxon>asterids</taxon>
        <taxon>Ericales</taxon>
        <taxon>Ericaceae</taxon>
        <taxon>Ericoideae</taxon>
        <taxon>Rhodoreae</taxon>
        <taxon>Rhododendron</taxon>
    </lineage>
</organism>